<dbReference type="SUPFAM" id="SSF55729">
    <property type="entry name" value="Acyl-CoA N-acyltransferases (Nat)"/>
    <property type="match status" value="1"/>
</dbReference>
<dbReference type="AlphaFoldDB" id="A0A9W5YDJ8"/>
<keyword evidence="3" id="KW-1185">Reference proteome</keyword>
<evidence type="ECO:0000313" key="2">
    <source>
        <dbReference type="EMBL" id="GKX31079.1"/>
    </source>
</evidence>
<dbReference type="GO" id="GO:0008999">
    <property type="term" value="F:protein-N-terminal-alanine acetyltransferase activity"/>
    <property type="evidence" value="ECO:0007669"/>
    <property type="project" value="TreeGrafter"/>
</dbReference>
<dbReference type="PANTHER" id="PTHR43441:SF12">
    <property type="entry name" value="RIBOSOMAL N-ACETYLTRANSFERASE YDAF-RELATED"/>
    <property type="match status" value="1"/>
</dbReference>
<dbReference type="Gene3D" id="3.40.630.30">
    <property type="match status" value="1"/>
</dbReference>
<name>A0A9W5YDJ8_9FIRM</name>
<dbReference type="PANTHER" id="PTHR43441">
    <property type="entry name" value="RIBOSOMAL-PROTEIN-SERINE ACETYLTRANSFERASE"/>
    <property type="match status" value="1"/>
</dbReference>
<dbReference type="InterPro" id="IPR000182">
    <property type="entry name" value="GNAT_dom"/>
</dbReference>
<dbReference type="GO" id="GO:0005840">
    <property type="term" value="C:ribosome"/>
    <property type="evidence" value="ECO:0007669"/>
    <property type="project" value="UniProtKB-KW"/>
</dbReference>
<keyword evidence="2" id="KW-0689">Ribosomal protein</keyword>
<dbReference type="CDD" id="cd04301">
    <property type="entry name" value="NAT_SF"/>
    <property type="match status" value="1"/>
</dbReference>
<evidence type="ECO:0000313" key="3">
    <source>
        <dbReference type="Proteomes" id="UP001144256"/>
    </source>
</evidence>
<gene>
    <name evidence="2" type="ORF">SH1V18_35590</name>
</gene>
<dbReference type="InterPro" id="IPR016181">
    <property type="entry name" value="Acyl_CoA_acyltransferase"/>
</dbReference>
<reference evidence="2" key="1">
    <citation type="submission" date="2022-06" db="EMBL/GenBank/DDBJ databases">
        <title>Vallitalea longa sp. nov., an anaerobic bacterium isolated from marine sediment.</title>
        <authorList>
            <person name="Hirano S."/>
            <person name="Terahara T."/>
            <person name="Mori K."/>
            <person name="Hamada M."/>
            <person name="Matsumoto R."/>
            <person name="Kobayashi T."/>
        </authorList>
    </citation>
    <scope>NUCLEOTIDE SEQUENCE</scope>
    <source>
        <strain evidence="2">SH18-1</strain>
    </source>
</reference>
<feature type="domain" description="N-acetyltransferase" evidence="1">
    <location>
        <begin position="10"/>
        <end position="176"/>
    </location>
</feature>
<sequence>MFKHIIDDKLELKLLNVKDAEELHSLIEDNREYLLKWLPWVYINKSIEDTKDFVLSSMKQYGENKGYSAAICYDDKIVGVIGLQCLNLQHKHVSIGYWLAEDYQGKGIMTKCCTALINDAFNNYELERVEIRCAEKNYKSRAIPERLGFIKEGIIRNIECLNEKYVSHVVYGMLREEWK</sequence>
<proteinExistence type="predicted"/>
<protein>
    <submittedName>
        <fullName evidence="2">50S ribosomal protein L7 serine acetyltransferase</fullName>
    </submittedName>
</protein>
<dbReference type="GO" id="GO:1990189">
    <property type="term" value="F:protein N-terminal-serine acetyltransferase activity"/>
    <property type="evidence" value="ECO:0007669"/>
    <property type="project" value="TreeGrafter"/>
</dbReference>
<dbReference type="GO" id="GO:0005737">
    <property type="term" value="C:cytoplasm"/>
    <property type="evidence" value="ECO:0007669"/>
    <property type="project" value="TreeGrafter"/>
</dbReference>
<organism evidence="2 3">
    <name type="scientific">Vallitalea longa</name>
    <dbReference type="NCBI Taxonomy" id="2936439"/>
    <lineage>
        <taxon>Bacteria</taxon>
        <taxon>Bacillati</taxon>
        <taxon>Bacillota</taxon>
        <taxon>Clostridia</taxon>
        <taxon>Lachnospirales</taxon>
        <taxon>Vallitaleaceae</taxon>
        <taxon>Vallitalea</taxon>
    </lineage>
</organism>
<accession>A0A9W5YDJ8</accession>
<keyword evidence="2" id="KW-0687">Ribonucleoprotein</keyword>
<dbReference type="RefSeq" id="WP_281817758.1">
    <property type="nucleotide sequence ID" value="NZ_BRLB01000013.1"/>
</dbReference>
<dbReference type="PROSITE" id="PS51186">
    <property type="entry name" value="GNAT"/>
    <property type="match status" value="1"/>
</dbReference>
<dbReference type="InterPro" id="IPR051908">
    <property type="entry name" value="Ribosomal_N-acetyltransferase"/>
</dbReference>
<comment type="caution">
    <text evidence="2">The sequence shown here is derived from an EMBL/GenBank/DDBJ whole genome shotgun (WGS) entry which is preliminary data.</text>
</comment>
<evidence type="ECO:0000259" key="1">
    <source>
        <dbReference type="PROSITE" id="PS51186"/>
    </source>
</evidence>
<dbReference type="EMBL" id="BRLB01000013">
    <property type="protein sequence ID" value="GKX31079.1"/>
    <property type="molecule type" value="Genomic_DNA"/>
</dbReference>
<dbReference type="Pfam" id="PF13302">
    <property type="entry name" value="Acetyltransf_3"/>
    <property type="match status" value="1"/>
</dbReference>
<dbReference type="Proteomes" id="UP001144256">
    <property type="component" value="Unassembled WGS sequence"/>
</dbReference>